<evidence type="ECO:0000256" key="1">
    <source>
        <dbReference type="SAM" id="MobiDB-lite"/>
    </source>
</evidence>
<dbReference type="EMBL" id="BK032695">
    <property type="protein sequence ID" value="DAF55629.1"/>
    <property type="molecule type" value="Genomic_DNA"/>
</dbReference>
<protein>
    <submittedName>
        <fullName evidence="2">Uncharacterized protein</fullName>
    </submittedName>
</protein>
<sequence length="96" mass="11077">MPQGVFNYSLLIFNWKHATSSKTNRHAHLSHADSGIPFADTARRRTDSGPGSAQRIDRQNARRRGRRYVYLCRSAGHHCERIVFRNDKRPACRTRG</sequence>
<proteinExistence type="predicted"/>
<name>A0A8S5SX42_9CAUD</name>
<accession>A0A8S5SX42</accession>
<evidence type="ECO:0000313" key="2">
    <source>
        <dbReference type="EMBL" id="DAF55629.1"/>
    </source>
</evidence>
<feature type="region of interest" description="Disordered" evidence="1">
    <location>
        <begin position="26"/>
        <end position="60"/>
    </location>
</feature>
<organism evidence="2">
    <name type="scientific">Myoviridae sp. ctVeR24</name>
    <dbReference type="NCBI Taxonomy" id="2827689"/>
    <lineage>
        <taxon>Viruses</taxon>
        <taxon>Duplodnaviria</taxon>
        <taxon>Heunggongvirae</taxon>
        <taxon>Uroviricota</taxon>
        <taxon>Caudoviricetes</taxon>
    </lineage>
</organism>
<reference evidence="2" key="1">
    <citation type="journal article" date="2021" name="Proc. Natl. Acad. Sci. U.S.A.">
        <title>A Catalog of Tens of Thousands of Viruses from Human Metagenomes Reveals Hidden Associations with Chronic Diseases.</title>
        <authorList>
            <person name="Tisza M.J."/>
            <person name="Buck C.B."/>
        </authorList>
    </citation>
    <scope>NUCLEOTIDE SEQUENCE</scope>
    <source>
        <strain evidence="2">CtVeR24</strain>
    </source>
</reference>